<dbReference type="GO" id="GO:0003700">
    <property type="term" value="F:DNA-binding transcription factor activity"/>
    <property type="evidence" value="ECO:0007669"/>
    <property type="project" value="InterPro"/>
</dbReference>
<accession>A0A455SI60</accession>
<proteinExistence type="predicted"/>
<organism evidence="2">
    <name type="scientific">Thermosporothrix sp. COM3</name>
    <dbReference type="NCBI Taxonomy" id="2490863"/>
    <lineage>
        <taxon>Bacteria</taxon>
        <taxon>Bacillati</taxon>
        <taxon>Chloroflexota</taxon>
        <taxon>Ktedonobacteria</taxon>
        <taxon>Ktedonobacterales</taxon>
        <taxon>Thermosporotrichaceae</taxon>
        <taxon>Thermosporothrix</taxon>
    </lineage>
</organism>
<feature type="region of interest" description="Disordered" evidence="1">
    <location>
        <begin position="151"/>
        <end position="170"/>
    </location>
</feature>
<dbReference type="AlphaFoldDB" id="A0A455SI60"/>
<evidence type="ECO:0000256" key="1">
    <source>
        <dbReference type="SAM" id="MobiDB-lite"/>
    </source>
</evidence>
<sequence>MIFEDEFTIEEQVRSGDIAALDTLIQSNLRYITRLASLYAYICKFEDSDEADELIGVANLATRENREAIAGARHPGRYLRAIVRREMQHYCLYRRNGIKITERPEYRAQAPKQISLKAPIGNSEDLVYEDLISDMRSIEDELVEAEKQKRARRSGYLRCPQPDPVGHLAR</sequence>
<dbReference type="GO" id="GO:0006352">
    <property type="term" value="P:DNA-templated transcription initiation"/>
    <property type="evidence" value="ECO:0007669"/>
    <property type="project" value="InterPro"/>
</dbReference>
<dbReference type="EMBL" id="AP019376">
    <property type="protein sequence ID" value="BBH87250.1"/>
    <property type="molecule type" value="Genomic_DNA"/>
</dbReference>
<name>A0A455SI60_9CHLR</name>
<dbReference type="InterPro" id="IPR013325">
    <property type="entry name" value="RNA_pol_sigma_r2"/>
</dbReference>
<evidence type="ECO:0000313" key="2">
    <source>
        <dbReference type="EMBL" id="BBH87250.1"/>
    </source>
</evidence>
<dbReference type="SUPFAM" id="SSF88946">
    <property type="entry name" value="Sigma2 domain of RNA polymerase sigma factors"/>
    <property type="match status" value="1"/>
</dbReference>
<reference evidence="2" key="1">
    <citation type="submission" date="2018-12" db="EMBL/GenBank/DDBJ databases">
        <title>Novel natural products biosynthetic potential of the class Ktedonobacteria.</title>
        <authorList>
            <person name="Zheng Y."/>
            <person name="Saitou A."/>
            <person name="Wang C.M."/>
            <person name="Toyoda A."/>
            <person name="Minakuchi Y."/>
            <person name="Sekiguchi Y."/>
            <person name="Ueda K."/>
            <person name="Takano H."/>
            <person name="Sakai Y."/>
            <person name="Yokota A."/>
            <person name="Yabe S."/>
        </authorList>
    </citation>
    <scope>NUCLEOTIDE SEQUENCE</scope>
    <source>
        <strain evidence="2">COM3</strain>
    </source>
</reference>
<gene>
    <name evidence="2" type="ORF">KTC_20010</name>
</gene>
<protein>
    <submittedName>
        <fullName evidence="2">Uncharacterized protein</fullName>
    </submittedName>
</protein>